<protein>
    <submittedName>
        <fullName evidence="6">Uncharacterized protein</fullName>
    </submittedName>
</protein>
<evidence type="ECO:0000313" key="5">
    <source>
        <dbReference type="Proteomes" id="UP000887569"/>
    </source>
</evidence>
<dbReference type="PROSITE" id="PS50853">
    <property type="entry name" value="FN3"/>
    <property type="match status" value="7"/>
</dbReference>
<accession>A0A914ZUJ2</accession>
<feature type="domain" description="Ig-like" evidence="3">
    <location>
        <begin position="253"/>
        <end position="347"/>
    </location>
</feature>
<dbReference type="SMART" id="SM00060">
    <property type="entry name" value="FN3"/>
    <property type="match status" value="9"/>
</dbReference>
<evidence type="ECO:0000259" key="3">
    <source>
        <dbReference type="PROSITE" id="PS50835"/>
    </source>
</evidence>
<evidence type="ECO:0000256" key="2">
    <source>
        <dbReference type="SAM" id="SignalP"/>
    </source>
</evidence>
<keyword evidence="1" id="KW-0677">Repeat</keyword>
<evidence type="ECO:0000256" key="1">
    <source>
        <dbReference type="ARBA" id="ARBA00022737"/>
    </source>
</evidence>
<feature type="domain" description="Fibronectin type-III" evidence="4">
    <location>
        <begin position="666"/>
        <end position="770"/>
    </location>
</feature>
<feature type="domain" description="Fibronectin type-III" evidence="4">
    <location>
        <begin position="567"/>
        <end position="661"/>
    </location>
</feature>
<dbReference type="Gene3D" id="2.60.40.10">
    <property type="entry name" value="Immunoglobulins"/>
    <property type="match status" value="11"/>
</dbReference>
<dbReference type="InterPro" id="IPR036179">
    <property type="entry name" value="Ig-like_dom_sf"/>
</dbReference>
<dbReference type="WBParaSite" id="PgB21_g029_t02">
    <property type="protein sequence ID" value="PgB21_g029_t02"/>
    <property type="gene ID" value="PgB21_g029"/>
</dbReference>
<feature type="domain" description="Ig-like" evidence="3">
    <location>
        <begin position="1088"/>
        <end position="1193"/>
    </location>
</feature>
<keyword evidence="5" id="KW-1185">Reference proteome</keyword>
<evidence type="ECO:0000313" key="6">
    <source>
        <dbReference type="WBParaSite" id="PgB21_g029_t02"/>
    </source>
</evidence>
<feature type="domain" description="Fibronectin type-III" evidence="4">
    <location>
        <begin position="351"/>
        <end position="451"/>
    </location>
</feature>
<name>A0A914ZUJ2_PARUN</name>
<dbReference type="Pfam" id="PF00041">
    <property type="entry name" value="fn3"/>
    <property type="match status" value="3"/>
</dbReference>
<reference evidence="6" key="1">
    <citation type="submission" date="2022-11" db="UniProtKB">
        <authorList>
            <consortium name="WormBaseParasite"/>
        </authorList>
    </citation>
    <scope>IDENTIFICATION</scope>
</reference>
<dbReference type="CDD" id="cd00063">
    <property type="entry name" value="FN3"/>
    <property type="match status" value="7"/>
</dbReference>
<feature type="domain" description="Fibronectin type-III" evidence="4">
    <location>
        <begin position="1305"/>
        <end position="1410"/>
    </location>
</feature>
<dbReference type="InterPro" id="IPR050964">
    <property type="entry name" value="Striated_Muscle_Regulatory"/>
</dbReference>
<dbReference type="InterPro" id="IPR007110">
    <property type="entry name" value="Ig-like_dom"/>
</dbReference>
<evidence type="ECO:0000259" key="4">
    <source>
        <dbReference type="PROSITE" id="PS50853"/>
    </source>
</evidence>
<dbReference type="PANTHER" id="PTHR13817">
    <property type="entry name" value="TITIN"/>
    <property type="match status" value="1"/>
</dbReference>
<feature type="chain" id="PRO_5037043346" evidence="2">
    <location>
        <begin position="25"/>
        <end position="1462"/>
    </location>
</feature>
<dbReference type="SUPFAM" id="SSF48726">
    <property type="entry name" value="Immunoglobulin"/>
    <property type="match status" value="3"/>
</dbReference>
<dbReference type="InterPro" id="IPR003961">
    <property type="entry name" value="FN3_dom"/>
</dbReference>
<dbReference type="PROSITE" id="PS50835">
    <property type="entry name" value="IG_LIKE"/>
    <property type="match status" value="4"/>
</dbReference>
<dbReference type="SUPFAM" id="SSF49265">
    <property type="entry name" value="Fibronectin type III"/>
    <property type="match status" value="6"/>
</dbReference>
<feature type="domain" description="Ig-like" evidence="3">
    <location>
        <begin position="873"/>
        <end position="986"/>
    </location>
</feature>
<feature type="domain" description="Ig-like" evidence="3">
    <location>
        <begin position="445"/>
        <end position="497"/>
    </location>
</feature>
<feature type="signal peptide" evidence="2">
    <location>
        <begin position="1"/>
        <end position="24"/>
    </location>
</feature>
<feature type="domain" description="Fibronectin type-III" evidence="4">
    <location>
        <begin position="1200"/>
        <end position="1297"/>
    </location>
</feature>
<dbReference type="InterPro" id="IPR013783">
    <property type="entry name" value="Ig-like_fold"/>
</dbReference>
<feature type="domain" description="Fibronectin type-III" evidence="4">
    <location>
        <begin position="988"/>
        <end position="1085"/>
    </location>
</feature>
<feature type="domain" description="Fibronectin type-III" evidence="4">
    <location>
        <begin position="29"/>
        <end position="135"/>
    </location>
</feature>
<keyword evidence="2" id="KW-0732">Signal</keyword>
<sequence length="1462" mass="163703">MKRRSVLLLKLTLILVWSVNVSLSRDTSTRLNLVMASVEIDKNNAIHISMNVSGGGDDITGYKIYFTHDDDLSDDSFADWQQIDVKTSDRGYTLKMNSEMLHLQSNTKYRLRVTVSTADGESEPSEVLVFHTGTSVLPAPLNINVILGSSNNFTVYFDAVINPPNSSTHSKYVNEYTVEFTADDPTSANATWKSFNFLVDGITDENKRISKSFSSADVLPNTRYSLRVFTNGRSRGAVSDMIIFETSTGAHLPTVSIIGPPVMKMDPSLVKGFKVKCEAVGDPLPTISWLVDEHPFTDSYNEFTVQDHINDLTTTSEVFVPSRTRSEVFTCIGSNNIGSARASTEVQILGPGNAPTDIAATTDSLGLHVSWNPPSNLNGKIQKYIVYWSTNEQLELADWNQVVLDGNKTRVLIHPGTQADMLSVRVQSASDRGLGIISDVIIATPSVTELPLKTQIVLLNPAANISGTNRLLVEPGEDIEFKCIVEGRPPPHIFVYWSDGRQRHEEPTALAFRNVPPNTIESYEMTTRTYSGKFLVCRGQNSLEISEAKLLVDVKNVDSNDAKPCLAPTNLRMEQINNDSVILQWDSPLFDETEAQYNVYLSDEVTKPIREWTLLKSNVSRLTLSNEHISPTSSYYFRVASVNEFGQGILSEPKRFSTSTGGPRGPPRNVKISVDEANVVVISWKKPNNTNGALTKYTIYFTRDPGMDDNDYKNWQFVDIKTAADEFAYKMEQEKVGLRPKTIYRARITATNEEAESEPTEVLEFETTQGEFPIPTDVQVEVREDNTVIIQFTAVKNPEDHSTYIEEYDVLLSPSTDALVAQFLPVAIAEKKFNASTARIVMKIASNQLSTMTQYWLRVRARISNRIVEASKPKRFETGDGKVAPVVSIRQGERVKREPSRSSHLHIECDAEGLPRPLISWLWDGQAITENDTYWSITDITHDPIHQIRKASSCLTAPTISRSGTVSCAAYNNKGYSMINTTIVVTGPGTTVRDIRVVPFQNAFNISWQEPEVTNGQIQKYIIYMTTSPEDDLGDWEIIEVDGDELFTILNETLPNTNYTFKLQSASELGYGVISDAFAVNSGKLYIPLEVRIELINMQNCDNNEITVEPGTEVRFHCLAKGNPRPSVLHFWTTEGIQDKELSTDPVFFAKLNVLDLYRVDTVESVSTTHTTRQLVCEARNEDGAIQHRIRFNVNKPGSPPGSIKYVVSPENSATLSWNKPSLPNGNITGYLAYITQNLSDPLDEWRRIVIDANRRRFTFVEGELDRNSTYYLRMTASNAHGEGILSEVVEIITANGGILGPTSAPTDVLVDVDELNTLNISWVPPENPNGLIKEYIFYFTRNIHSAESSYRNWQTVDISNITSHTNQYLFTGEMLGIRRDCNYRLRMTARNEVAEGPPSEVTHFKTRSGLFAAPNDVNVLVDMNGDVHVRFNVVYDKRKSSNITAFTVNFFFSFELFHNVY</sequence>
<dbReference type="InterPro" id="IPR036116">
    <property type="entry name" value="FN3_sf"/>
</dbReference>
<organism evidence="5 6">
    <name type="scientific">Parascaris univalens</name>
    <name type="common">Nematode worm</name>
    <dbReference type="NCBI Taxonomy" id="6257"/>
    <lineage>
        <taxon>Eukaryota</taxon>
        <taxon>Metazoa</taxon>
        <taxon>Ecdysozoa</taxon>
        <taxon>Nematoda</taxon>
        <taxon>Chromadorea</taxon>
        <taxon>Rhabditida</taxon>
        <taxon>Spirurina</taxon>
        <taxon>Ascaridomorpha</taxon>
        <taxon>Ascaridoidea</taxon>
        <taxon>Ascarididae</taxon>
        <taxon>Parascaris</taxon>
    </lineage>
</organism>
<dbReference type="Proteomes" id="UP000887569">
    <property type="component" value="Unplaced"/>
</dbReference>
<dbReference type="PANTHER" id="PTHR13817:SF175">
    <property type="entry name" value="IG-LIKE AND FIBRONECTIN TYPE-III DOMAIN-CONTAINING PROTEIN C27B7.7"/>
    <property type="match status" value="1"/>
</dbReference>
<proteinExistence type="predicted"/>